<dbReference type="NCBIfam" id="TIGR01549">
    <property type="entry name" value="HAD-SF-IA-v1"/>
    <property type="match status" value="1"/>
</dbReference>
<dbReference type="InterPro" id="IPR023214">
    <property type="entry name" value="HAD_sf"/>
</dbReference>
<dbReference type="EC" id="3.1.3.18" evidence="4"/>
<dbReference type="PANTHER" id="PTHR43434:SF1">
    <property type="entry name" value="PHOSPHOGLYCOLATE PHOSPHATASE"/>
    <property type="match status" value="1"/>
</dbReference>
<dbReference type="Gene3D" id="1.10.150.240">
    <property type="entry name" value="Putative phosphatase, domain 2"/>
    <property type="match status" value="1"/>
</dbReference>
<dbReference type="EMBL" id="RCHI01000007">
    <property type="protein sequence ID" value="RLL64998.1"/>
    <property type="molecule type" value="Genomic_DNA"/>
</dbReference>
<dbReference type="CDD" id="cd01427">
    <property type="entry name" value="HAD_like"/>
    <property type="match status" value="1"/>
</dbReference>
<dbReference type="SFLD" id="SFLDG01129">
    <property type="entry name" value="C1.5:_HAD__Beta-PGM__Phosphata"/>
    <property type="match status" value="1"/>
</dbReference>
<comment type="similarity">
    <text evidence="3">Belongs to the HAD-like hydrolase superfamily. CbbY/CbbZ/Gph/YieH family.</text>
</comment>
<accession>A0A421BQ51</accession>
<dbReference type="GO" id="GO:0008967">
    <property type="term" value="F:phosphoglycolate phosphatase activity"/>
    <property type="evidence" value="ECO:0007669"/>
    <property type="project" value="UniProtKB-EC"/>
</dbReference>
<proteinExistence type="inferred from homology"/>
<comment type="pathway">
    <text evidence="2">Organic acid metabolism; glycolate biosynthesis; glycolate from 2-phosphoglycolate: step 1/1.</text>
</comment>
<keyword evidence="6" id="KW-1185">Reference proteome</keyword>
<dbReference type="PRINTS" id="PR00413">
    <property type="entry name" value="HADHALOGNASE"/>
</dbReference>
<sequence length="233" mass="23393">MGTITGVLFDKDGTLFDFDATWGAWAQGMAVELAEGDPALAARLATAIGFDLQAARFERASPVIAGTVAEVAALMLPLLPRHDLQSLVATLDLGAQRAPQVPAADLPACLGGLKARGLRLGVATNDAEASARVHLQKAGVGALFDYVAGYDSGHGAKPGAGPLLAFSAAFDLAPATVAMVGDSLHDMAAARAAGMRAVGVLSGPATRADLAGAADVVLGTIAELADWLDAGAP</sequence>
<reference evidence="5 6" key="1">
    <citation type="submission" date="2018-10" db="EMBL/GenBank/DDBJ databases">
        <title>Rhodobacter sp . BO-81.</title>
        <authorList>
            <person name="Im W.T."/>
        </authorList>
    </citation>
    <scope>NUCLEOTIDE SEQUENCE [LARGE SCALE GENOMIC DNA]</scope>
    <source>
        <strain evidence="5 6">BO-81</strain>
    </source>
</reference>
<comment type="caution">
    <text evidence="5">The sequence shown here is derived from an EMBL/GenBank/DDBJ whole genome shotgun (WGS) entry which is preliminary data.</text>
</comment>
<dbReference type="Gene3D" id="3.40.50.1000">
    <property type="entry name" value="HAD superfamily/HAD-like"/>
    <property type="match status" value="1"/>
</dbReference>
<protein>
    <recommendedName>
        <fullName evidence="4">phosphoglycolate phosphatase</fullName>
        <ecNumber evidence="4">3.1.3.18</ecNumber>
    </recommendedName>
</protein>
<dbReference type="InterPro" id="IPR006439">
    <property type="entry name" value="HAD-SF_hydro_IA"/>
</dbReference>
<evidence type="ECO:0000313" key="5">
    <source>
        <dbReference type="EMBL" id="RLL64998.1"/>
    </source>
</evidence>
<dbReference type="SFLD" id="SFLDS00003">
    <property type="entry name" value="Haloacid_Dehalogenase"/>
    <property type="match status" value="1"/>
</dbReference>
<dbReference type="RefSeq" id="WP_121533087.1">
    <property type="nucleotide sequence ID" value="NZ_RCHI01000007.1"/>
</dbReference>
<name>A0A421BQ51_9RHOB</name>
<dbReference type="InterPro" id="IPR050155">
    <property type="entry name" value="HAD-like_hydrolase_sf"/>
</dbReference>
<keyword evidence="5" id="KW-0378">Hydrolase</keyword>
<dbReference type="GO" id="GO:0006281">
    <property type="term" value="P:DNA repair"/>
    <property type="evidence" value="ECO:0007669"/>
    <property type="project" value="TreeGrafter"/>
</dbReference>
<evidence type="ECO:0000256" key="3">
    <source>
        <dbReference type="ARBA" id="ARBA00006171"/>
    </source>
</evidence>
<dbReference type="PANTHER" id="PTHR43434">
    <property type="entry name" value="PHOSPHOGLYCOLATE PHOSPHATASE"/>
    <property type="match status" value="1"/>
</dbReference>
<dbReference type="Proteomes" id="UP000279673">
    <property type="component" value="Unassembled WGS sequence"/>
</dbReference>
<dbReference type="Pfam" id="PF00702">
    <property type="entry name" value="Hydrolase"/>
    <property type="match status" value="1"/>
</dbReference>
<evidence type="ECO:0000256" key="1">
    <source>
        <dbReference type="ARBA" id="ARBA00000830"/>
    </source>
</evidence>
<dbReference type="GO" id="GO:0005829">
    <property type="term" value="C:cytosol"/>
    <property type="evidence" value="ECO:0007669"/>
    <property type="project" value="TreeGrafter"/>
</dbReference>
<evidence type="ECO:0000256" key="4">
    <source>
        <dbReference type="ARBA" id="ARBA00013078"/>
    </source>
</evidence>
<comment type="catalytic activity">
    <reaction evidence="1">
        <text>2-phosphoglycolate + H2O = glycolate + phosphate</text>
        <dbReference type="Rhea" id="RHEA:14369"/>
        <dbReference type="ChEBI" id="CHEBI:15377"/>
        <dbReference type="ChEBI" id="CHEBI:29805"/>
        <dbReference type="ChEBI" id="CHEBI:43474"/>
        <dbReference type="ChEBI" id="CHEBI:58033"/>
        <dbReference type="EC" id="3.1.3.18"/>
    </reaction>
</comment>
<dbReference type="InterPro" id="IPR036412">
    <property type="entry name" value="HAD-like_sf"/>
</dbReference>
<evidence type="ECO:0000313" key="6">
    <source>
        <dbReference type="Proteomes" id="UP000279673"/>
    </source>
</evidence>
<organism evidence="5 6">
    <name type="scientific">Paenirhodobacter hankyongi</name>
    <dbReference type="NCBI Taxonomy" id="2294033"/>
    <lineage>
        <taxon>Bacteria</taxon>
        <taxon>Pseudomonadati</taxon>
        <taxon>Pseudomonadota</taxon>
        <taxon>Alphaproteobacteria</taxon>
        <taxon>Rhodobacterales</taxon>
        <taxon>Rhodobacter group</taxon>
        <taxon>Paenirhodobacter</taxon>
    </lineage>
</organism>
<dbReference type="SUPFAM" id="SSF56784">
    <property type="entry name" value="HAD-like"/>
    <property type="match status" value="1"/>
</dbReference>
<dbReference type="AlphaFoldDB" id="A0A421BQ51"/>
<evidence type="ECO:0000256" key="2">
    <source>
        <dbReference type="ARBA" id="ARBA00004818"/>
    </source>
</evidence>
<dbReference type="InterPro" id="IPR023198">
    <property type="entry name" value="PGP-like_dom2"/>
</dbReference>
<gene>
    <name evidence="5" type="ORF">DYS74_09195</name>
</gene>